<accession>A0AAI8M926</accession>
<sequence length="136" mass="14773">MPIRAPYLGMRRRSRNEGPGSSQQGIGKGMSTLDKREEGFEKKFALDEEQKFKAEARRNRLLGLWAAEKLGITGEAATAYAKEVVAADFEEAGDADVLRKVMADFAAKNVAITEQAIRAKMSELIAVAAAEVKAGK</sequence>
<dbReference type="InterPro" id="IPR009945">
    <property type="entry name" value="ATPase_inh_sub_z"/>
</dbReference>
<dbReference type="Proteomes" id="UP000007886">
    <property type="component" value="Chromosome"/>
</dbReference>
<feature type="region of interest" description="Disordered" evidence="1">
    <location>
        <begin position="1"/>
        <end position="33"/>
    </location>
</feature>
<evidence type="ECO:0000313" key="2">
    <source>
        <dbReference type="EMBL" id="BAL75733.1"/>
    </source>
</evidence>
<dbReference type="EMBL" id="AP012279">
    <property type="protein sequence ID" value="BAL75733.1"/>
    <property type="molecule type" value="Genomic_DNA"/>
</dbReference>
<evidence type="ECO:0000256" key="1">
    <source>
        <dbReference type="SAM" id="MobiDB-lite"/>
    </source>
</evidence>
<dbReference type="Pfam" id="PF07345">
    <property type="entry name" value="ATPaseInh_sub_z"/>
    <property type="match status" value="1"/>
</dbReference>
<dbReference type="InterPro" id="IPR038293">
    <property type="entry name" value="ATPase_inh_sub_z_sf"/>
</dbReference>
<dbReference type="KEGG" id="brs:S23_25200"/>
<reference evidence="2 3" key="1">
    <citation type="journal article" date="2012" name="Microbes Environ.">
        <title>Complete genome sequence of Bradyrhizobium sp. S23321: insights into symbiosis evolution in soil oligotrophs.</title>
        <authorList>
            <person name="Okubo T."/>
            <person name="Tsukui T."/>
            <person name="Maita H."/>
            <person name="Okamoto S."/>
            <person name="Oshima K."/>
            <person name="Fujisawa T."/>
            <person name="Saito A."/>
            <person name="Futamata H."/>
            <person name="Hattori R."/>
            <person name="Shimomura Y."/>
            <person name="Haruta S."/>
            <person name="Morimoto S."/>
            <person name="Wang Y."/>
            <person name="Sakai Y."/>
            <person name="Hattori M."/>
            <person name="Aizawa S."/>
            <person name="Nagashima K.V.P."/>
            <person name="Masuda S."/>
            <person name="Hattori T."/>
            <person name="Yamashita A."/>
            <person name="Bao Z."/>
            <person name="Hayatsu M."/>
            <person name="Kajiya-Kanegae H."/>
            <person name="Yoshinaga I."/>
            <person name="Sakamoto K."/>
            <person name="Toyota K."/>
            <person name="Nakao M."/>
            <person name="Kohara M."/>
            <person name="Anda M."/>
            <person name="Niwa R."/>
            <person name="Jung-Hwan P."/>
            <person name="Sameshima-Saito R."/>
            <person name="Tokuda S."/>
            <person name="Yamamoto S."/>
            <person name="Yamamoto S."/>
            <person name="Yokoyama T."/>
            <person name="Akutsu T."/>
            <person name="Nakamura Y."/>
            <person name="Nakahira-Yanaka Y."/>
            <person name="Takada Hoshino Y."/>
            <person name="Hirakawa H."/>
            <person name="Mitsui H."/>
            <person name="Terasawa K."/>
            <person name="Itakura M."/>
            <person name="Sato S."/>
            <person name="Ikeda-Ohtsubo W."/>
            <person name="Sakakura N."/>
            <person name="Kaminuma E."/>
            <person name="Minamisawa K."/>
        </authorList>
    </citation>
    <scope>NUCLEOTIDE SEQUENCE [LARGE SCALE GENOMIC DNA]</scope>
    <source>
        <strain evidence="2 3">S23321</strain>
    </source>
</reference>
<evidence type="ECO:0008006" key="4">
    <source>
        <dbReference type="Google" id="ProtNLM"/>
    </source>
</evidence>
<keyword evidence="3" id="KW-1185">Reference proteome</keyword>
<proteinExistence type="predicted"/>
<name>A0AAI8M926_9BRAD</name>
<organism evidence="2 3">
    <name type="scientific">Bradyrhizobium cosmicum</name>
    <dbReference type="NCBI Taxonomy" id="1404864"/>
    <lineage>
        <taxon>Bacteria</taxon>
        <taxon>Pseudomonadati</taxon>
        <taxon>Pseudomonadota</taxon>
        <taxon>Alphaproteobacteria</taxon>
        <taxon>Hyphomicrobiales</taxon>
        <taxon>Nitrobacteraceae</taxon>
        <taxon>Bradyrhizobium</taxon>
    </lineage>
</organism>
<gene>
    <name evidence="2" type="ORF">S23_25200</name>
</gene>
<dbReference type="AlphaFoldDB" id="A0AAI8M926"/>
<protein>
    <recommendedName>
        <fullName evidence="4">DUF1476 domain-containing protein</fullName>
    </recommendedName>
</protein>
<dbReference type="Gene3D" id="1.10.790.20">
    <property type="entry name" value="Domain of unknown function DUF1476"/>
    <property type="match status" value="1"/>
</dbReference>
<evidence type="ECO:0000313" key="3">
    <source>
        <dbReference type="Proteomes" id="UP000007886"/>
    </source>
</evidence>